<proteinExistence type="predicted"/>
<evidence type="ECO:0000313" key="2">
    <source>
        <dbReference type="Proteomes" id="UP000217784"/>
    </source>
</evidence>
<dbReference type="RefSeq" id="WP_069583085.1">
    <property type="nucleotide sequence ID" value="NZ_LMVM01000002.1"/>
</dbReference>
<gene>
    <name evidence="1" type="ORF">ASJ80_08380</name>
</gene>
<protein>
    <submittedName>
        <fullName evidence="1">Uncharacterized protein</fullName>
    </submittedName>
</protein>
<keyword evidence="2" id="KW-1185">Reference proteome</keyword>
<dbReference type="AlphaFoldDB" id="A0A2A2H8I7"/>
<dbReference type="EMBL" id="LMVM01000002">
    <property type="protein sequence ID" value="PAV05739.1"/>
    <property type="molecule type" value="Genomic_DNA"/>
</dbReference>
<name>A0A2A2H8I7_METBR</name>
<accession>A0A2A2H8I7</accession>
<sequence length="117" mass="13921">MFEFITNYFKTFSEIETLKKENYSLKRDKDTLNFKISMEGLVYTQTKCALKKATELQEKYYENWQEAKGQIEKITPLLDDIYMNAKLEKNCVLMTEILEIKLQLGVFDENIWGHSDE</sequence>
<evidence type="ECO:0000313" key="1">
    <source>
        <dbReference type="EMBL" id="PAV05739.1"/>
    </source>
</evidence>
<reference evidence="1 2" key="1">
    <citation type="journal article" date="2017" name="BMC Genomics">
        <title>Genomic analysis of methanogenic archaea reveals a shift towards energy conservation.</title>
        <authorList>
            <person name="Gilmore S.P."/>
            <person name="Henske J.K."/>
            <person name="Sexton J.A."/>
            <person name="Solomon K.V."/>
            <person name="Seppala S."/>
            <person name="Yoo J.I."/>
            <person name="Huyett L.M."/>
            <person name="Pressman A."/>
            <person name="Cogan J.Z."/>
            <person name="Kivenson V."/>
            <person name="Peng X."/>
            <person name="Tan Y."/>
            <person name="Valentine D.L."/>
            <person name="O'Malley M.A."/>
        </authorList>
    </citation>
    <scope>NUCLEOTIDE SEQUENCE [LARGE SCALE GENOMIC DNA]</scope>
    <source>
        <strain evidence="1 2">M.o.H.</strain>
    </source>
</reference>
<comment type="caution">
    <text evidence="1">The sequence shown here is derived from an EMBL/GenBank/DDBJ whole genome shotgun (WGS) entry which is preliminary data.</text>
</comment>
<organism evidence="1 2">
    <name type="scientific">Methanobacterium bryantii</name>
    <dbReference type="NCBI Taxonomy" id="2161"/>
    <lineage>
        <taxon>Archaea</taxon>
        <taxon>Methanobacteriati</taxon>
        <taxon>Methanobacteriota</taxon>
        <taxon>Methanomada group</taxon>
        <taxon>Methanobacteria</taxon>
        <taxon>Methanobacteriales</taxon>
        <taxon>Methanobacteriaceae</taxon>
        <taxon>Methanobacterium</taxon>
    </lineage>
</organism>
<dbReference type="Proteomes" id="UP000217784">
    <property type="component" value="Unassembled WGS sequence"/>
</dbReference>